<dbReference type="Pfam" id="PF00561">
    <property type="entry name" value="Abhydrolase_1"/>
    <property type="match status" value="1"/>
</dbReference>
<evidence type="ECO:0000256" key="2">
    <source>
        <dbReference type="ARBA" id="ARBA00022801"/>
    </source>
</evidence>
<keyword evidence="5" id="KW-1185">Reference proteome</keyword>
<dbReference type="PROSITE" id="PS00028">
    <property type="entry name" value="ZINC_FINGER_C2H2_1"/>
    <property type="match status" value="1"/>
</dbReference>
<comment type="caution">
    <text evidence="4">The sequence shown here is derived from an EMBL/GenBank/DDBJ whole genome shotgun (WGS) entry which is preliminary data.</text>
</comment>
<dbReference type="RefSeq" id="WP_131918104.1">
    <property type="nucleotide sequence ID" value="NZ_JAOQNU010000003.1"/>
</dbReference>
<protein>
    <submittedName>
        <fullName evidence="4">Proline iminopeptidase</fullName>
    </submittedName>
</protein>
<dbReference type="InterPro" id="IPR002410">
    <property type="entry name" value="Peptidase_S33"/>
</dbReference>
<dbReference type="GO" id="GO:0006508">
    <property type="term" value="P:proteolysis"/>
    <property type="evidence" value="ECO:0007669"/>
    <property type="project" value="InterPro"/>
</dbReference>
<dbReference type="Gene3D" id="3.40.50.1820">
    <property type="entry name" value="alpha/beta hydrolase"/>
    <property type="match status" value="1"/>
</dbReference>
<dbReference type="AlphaFoldDB" id="A0A4R2RYB3"/>
<sequence length="294" mass="33337">MFAQVNGIRLFFDIEGSSHVVQGPSMRRKPVCFLLHGGPGSDHSDFKPWLSPLAEDMQLVYIDHRGNGRSERCHPSTYTIAQMADDVEALRQYLGLDDIMLLGHSFGGMVAMEYALRYPRHATHLILANTTANADCLRRVAESAASVANPTQRNLLPLLFAGHLNSETEYEYWWEQCLPLYFHRTSRQTMQEMCARCQGSFEVCQYMFRHEIPHFNLTPHLHHIQASTLIVAAQHDWVTPTCCAIDMVNRIPGAKLAVFDDTGHMPFVEAPEEFNRLIKGFIEAGLTCRYRIAG</sequence>
<accession>A0A4R2RYB3</accession>
<dbReference type="Proteomes" id="UP000294813">
    <property type="component" value="Unassembled WGS sequence"/>
</dbReference>
<evidence type="ECO:0000259" key="3">
    <source>
        <dbReference type="PROSITE" id="PS00028"/>
    </source>
</evidence>
<gene>
    <name evidence="4" type="ORF">EDD73_103148</name>
</gene>
<evidence type="ECO:0000313" key="4">
    <source>
        <dbReference type="EMBL" id="TCP68514.1"/>
    </source>
</evidence>
<name>A0A4R2RYB3_9FIRM</name>
<dbReference type="OrthoDB" id="9775557at2"/>
<dbReference type="PRINTS" id="PR00111">
    <property type="entry name" value="ABHYDROLASE"/>
</dbReference>
<dbReference type="InterPro" id="IPR000073">
    <property type="entry name" value="AB_hydrolase_1"/>
</dbReference>
<dbReference type="PANTHER" id="PTHR43798:SF33">
    <property type="entry name" value="HYDROLASE, PUTATIVE (AFU_ORTHOLOGUE AFUA_2G14860)-RELATED"/>
    <property type="match status" value="1"/>
</dbReference>
<evidence type="ECO:0000313" key="5">
    <source>
        <dbReference type="Proteomes" id="UP000294813"/>
    </source>
</evidence>
<dbReference type="GO" id="GO:0004177">
    <property type="term" value="F:aminopeptidase activity"/>
    <property type="evidence" value="ECO:0007669"/>
    <property type="project" value="UniProtKB-EC"/>
</dbReference>
<keyword evidence="2" id="KW-0378">Hydrolase</keyword>
<organism evidence="4 5">
    <name type="scientific">Heliophilum fasciatum</name>
    <dbReference type="NCBI Taxonomy" id="35700"/>
    <lineage>
        <taxon>Bacteria</taxon>
        <taxon>Bacillati</taxon>
        <taxon>Bacillota</taxon>
        <taxon>Clostridia</taxon>
        <taxon>Eubacteriales</taxon>
        <taxon>Heliobacteriaceae</taxon>
        <taxon>Heliophilum</taxon>
    </lineage>
</organism>
<dbReference type="PANTHER" id="PTHR43798">
    <property type="entry name" value="MONOACYLGLYCEROL LIPASE"/>
    <property type="match status" value="1"/>
</dbReference>
<dbReference type="PRINTS" id="PR00793">
    <property type="entry name" value="PROAMNOPTASE"/>
</dbReference>
<evidence type="ECO:0000256" key="1">
    <source>
        <dbReference type="ARBA" id="ARBA00010088"/>
    </source>
</evidence>
<dbReference type="EMBL" id="SLXT01000003">
    <property type="protein sequence ID" value="TCP68514.1"/>
    <property type="molecule type" value="Genomic_DNA"/>
</dbReference>
<reference evidence="4 5" key="1">
    <citation type="submission" date="2019-03" db="EMBL/GenBank/DDBJ databases">
        <title>Genomic Encyclopedia of Type Strains, Phase IV (KMG-IV): sequencing the most valuable type-strain genomes for metagenomic binning, comparative biology and taxonomic classification.</title>
        <authorList>
            <person name="Goeker M."/>
        </authorList>
    </citation>
    <scope>NUCLEOTIDE SEQUENCE [LARGE SCALE GENOMIC DNA]</scope>
    <source>
        <strain evidence="4 5">DSM 11170</strain>
    </source>
</reference>
<feature type="domain" description="C2H2-type" evidence="3">
    <location>
        <begin position="194"/>
        <end position="214"/>
    </location>
</feature>
<dbReference type="InterPro" id="IPR013087">
    <property type="entry name" value="Znf_C2H2_type"/>
</dbReference>
<proteinExistence type="inferred from homology"/>
<dbReference type="InterPro" id="IPR029058">
    <property type="entry name" value="AB_hydrolase_fold"/>
</dbReference>
<comment type="similarity">
    <text evidence="1">Belongs to the peptidase S33 family.</text>
</comment>
<dbReference type="SUPFAM" id="SSF53474">
    <property type="entry name" value="alpha/beta-Hydrolases"/>
    <property type="match status" value="1"/>
</dbReference>
<dbReference type="GO" id="GO:0016020">
    <property type="term" value="C:membrane"/>
    <property type="evidence" value="ECO:0007669"/>
    <property type="project" value="TreeGrafter"/>
</dbReference>
<dbReference type="InterPro" id="IPR050266">
    <property type="entry name" value="AB_hydrolase_sf"/>
</dbReference>